<dbReference type="SUPFAM" id="SSF46689">
    <property type="entry name" value="Homeodomain-like"/>
    <property type="match status" value="1"/>
</dbReference>
<dbReference type="InterPro" id="IPR009057">
    <property type="entry name" value="Homeodomain-like_sf"/>
</dbReference>
<evidence type="ECO:0000313" key="2">
    <source>
        <dbReference type="Proteomes" id="UP001501456"/>
    </source>
</evidence>
<dbReference type="Gene3D" id="1.10.357.10">
    <property type="entry name" value="Tetracycline Repressor, domain 2"/>
    <property type="match status" value="1"/>
</dbReference>
<dbReference type="Proteomes" id="UP001501456">
    <property type="component" value="Unassembled WGS sequence"/>
</dbReference>
<organism evidence="1 2">
    <name type="scientific">Corallibacter vietnamensis</name>
    <dbReference type="NCBI Taxonomy" id="904130"/>
    <lineage>
        <taxon>Bacteria</taxon>
        <taxon>Pseudomonadati</taxon>
        <taxon>Bacteroidota</taxon>
        <taxon>Flavobacteriia</taxon>
        <taxon>Flavobacteriales</taxon>
        <taxon>Flavobacteriaceae</taxon>
        <taxon>Corallibacter</taxon>
    </lineage>
</organism>
<accession>A0ABP7HH35</accession>
<keyword evidence="2" id="KW-1185">Reference proteome</keyword>
<comment type="caution">
    <text evidence="1">The sequence shown here is derived from an EMBL/GenBank/DDBJ whole genome shotgun (WGS) entry which is preliminary data.</text>
</comment>
<evidence type="ECO:0000313" key="1">
    <source>
        <dbReference type="EMBL" id="GAA3788819.1"/>
    </source>
</evidence>
<dbReference type="EMBL" id="BAABBI010000003">
    <property type="protein sequence ID" value="GAA3788819.1"/>
    <property type="molecule type" value="Genomic_DNA"/>
</dbReference>
<proteinExistence type="predicted"/>
<reference evidence="2" key="1">
    <citation type="journal article" date="2019" name="Int. J. Syst. Evol. Microbiol.">
        <title>The Global Catalogue of Microorganisms (GCM) 10K type strain sequencing project: providing services to taxonomists for standard genome sequencing and annotation.</title>
        <authorList>
            <consortium name="The Broad Institute Genomics Platform"/>
            <consortium name="The Broad Institute Genome Sequencing Center for Infectious Disease"/>
            <person name="Wu L."/>
            <person name="Ma J."/>
        </authorList>
    </citation>
    <scope>NUCLEOTIDE SEQUENCE [LARGE SCALE GENOMIC DNA]</scope>
    <source>
        <strain evidence="2">JCM 17525</strain>
    </source>
</reference>
<sequence length="226" mass="26040">MENLLLNIKIDVPAGCYLKHPESSALGKKILTHSIILINEIGFENFNFKKLGALIHSNESSIYRYFESKHKLLIYLTSWYWGWIEYQMVIETHSLTNDEDKLKKAIDVLTRETKEVAIYSHINKVLLTNIIINENSKSYLTKDVDAANKEGVFMPYKRVIKRLSGMITAYCPSYEYSLSLASTVVQGALHQQFVKAHFKTITNFDKTHTLSHFFTDIIIKTLQDGK</sequence>
<name>A0ABP7HH35_9FLAO</name>
<protein>
    <submittedName>
        <fullName evidence="1">TetR/AcrR family transcriptional regulator</fullName>
    </submittedName>
</protein>
<dbReference type="RefSeq" id="WP_344730492.1">
    <property type="nucleotide sequence ID" value="NZ_BAABBI010000003.1"/>
</dbReference>
<gene>
    <name evidence="1" type="ORF">GCM10022271_21700</name>
</gene>